<proteinExistence type="predicted"/>
<dbReference type="Proteomes" id="UP000828390">
    <property type="component" value="Unassembled WGS sequence"/>
</dbReference>
<comment type="caution">
    <text evidence="1">The sequence shown here is derived from an EMBL/GenBank/DDBJ whole genome shotgun (WGS) entry which is preliminary data.</text>
</comment>
<protein>
    <submittedName>
        <fullName evidence="1">Uncharacterized protein</fullName>
    </submittedName>
</protein>
<organism evidence="1 2">
    <name type="scientific">Dreissena polymorpha</name>
    <name type="common">Zebra mussel</name>
    <name type="synonym">Mytilus polymorpha</name>
    <dbReference type="NCBI Taxonomy" id="45954"/>
    <lineage>
        <taxon>Eukaryota</taxon>
        <taxon>Metazoa</taxon>
        <taxon>Spiralia</taxon>
        <taxon>Lophotrochozoa</taxon>
        <taxon>Mollusca</taxon>
        <taxon>Bivalvia</taxon>
        <taxon>Autobranchia</taxon>
        <taxon>Heteroconchia</taxon>
        <taxon>Euheterodonta</taxon>
        <taxon>Imparidentia</taxon>
        <taxon>Neoheterodontei</taxon>
        <taxon>Myida</taxon>
        <taxon>Dreissenoidea</taxon>
        <taxon>Dreissenidae</taxon>
        <taxon>Dreissena</taxon>
    </lineage>
</organism>
<evidence type="ECO:0000313" key="1">
    <source>
        <dbReference type="EMBL" id="KAH3781585.1"/>
    </source>
</evidence>
<dbReference type="AlphaFoldDB" id="A0A9D4EKQ0"/>
<evidence type="ECO:0000313" key="2">
    <source>
        <dbReference type="Proteomes" id="UP000828390"/>
    </source>
</evidence>
<dbReference type="EMBL" id="JAIWYP010000008">
    <property type="protein sequence ID" value="KAH3781585.1"/>
    <property type="molecule type" value="Genomic_DNA"/>
</dbReference>
<name>A0A9D4EKQ0_DREPO</name>
<reference evidence="1" key="2">
    <citation type="submission" date="2020-11" db="EMBL/GenBank/DDBJ databases">
        <authorList>
            <person name="McCartney M.A."/>
            <person name="Auch B."/>
            <person name="Kono T."/>
            <person name="Mallez S."/>
            <person name="Becker A."/>
            <person name="Gohl D.M."/>
            <person name="Silverstein K.A.T."/>
            <person name="Koren S."/>
            <person name="Bechman K.B."/>
            <person name="Herman A."/>
            <person name="Abrahante J.E."/>
            <person name="Garbe J."/>
        </authorList>
    </citation>
    <scope>NUCLEOTIDE SEQUENCE</scope>
    <source>
        <strain evidence="1">Duluth1</strain>
        <tissue evidence="1">Whole animal</tissue>
    </source>
</reference>
<sequence length="72" mass="8641">MFEKALLQKEREKFIDLFITQGVRVHRYLNREKLKLLFEKAEDREFFITVCLKGMLGTKVVGITLQYNRFSL</sequence>
<reference evidence="1" key="1">
    <citation type="journal article" date="2019" name="bioRxiv">
        <title>The Genome of the Zebra Mussel, Dreissena polymorpha: A Resource for Invasive Species Research.</title>
        <authorList>
            <person name="McCartney M.A."/>
            <person name="Auch B."/>
            <person name="Kono T."/>
            <person name="Mallez S."/>
            <person name="Zhang Y."/>
            <person name="Obille A."/>
            <person name="Becker A."/>
            <person name="Abrahante J.E."/>
            <person name="Garbe J."/>
            <person name="Badalamenti J.P."/>
            <person name="Herman A."/>
            <person name="Mangelson H."/>
            <person name="Liachko I."/>
            <person name="Sullivan S."/>
            <person name="Sone E.D."/>
            <person name="Koren S."/>
            <person name="Silverstein K.A.T."/>
            <person name="Beckman K.B."/>
            <person name="Gohl D.M."/>
        </authorList>
    </citation>
    <scope>NUCLEOTIDE SEQUENCE</scope>
    <source>
        <strain evidence="1">Duluth1</strain>
        <tissue evidence="1">Whole animal</tissue>
    </source>
</reference>
<gene>
    <name evidence="1" type="ORF">DPMN_159484</name>
</gene>
<accession>A0A9D4EKQ0</accession>
<keyword evidence="2" id="KW-1185">Reference proteome</keyword>